<dbReference type="STRING" id="765420.OSCT_3004"/>
<feature type="transmembrane region" description="Helical" evidence="5">
    <location>
        <begin position="6"/>
        <end position="24"/>
    </location>
</feature>
<dbReference type="GO" id="GO:0009403">
    <property type="term" value="P:toxin biosynthetic process"/>
    <property type="evidence" value="ECO:0007669"/>
    <property type="project" value="InterPro"/>
</dbReference>
<dbReference type="Proteomes" id="UP000054010">
    <property type="component" value="Unassembled WGS sequence"/>
</dbReference>
<gene>
    <name evidence="6" type="ORF">OSCT_3004</name>
</gene>
<dbReference type="Pfam" id="PF02674">
    <property type="entry name" value="Colicin_V"/>
    <property type="match status" value="1"/>
</dbReference>
<evidence type="ECO:0000313" key="7">
    <source>
        <dbReference type="Proteomes" id="UP000054010"/>
    </source>
</evidence>
<evidence type="ECO:0000256" key="1">
    <source>
        <dbReference type="ARBA" id="ARBA00004141"/>
    </source>
</evidence>
<dbReference type="OrthoDB" id="160277at2"/>
<protein>
    <submittedName>
        <fullName evidence="6">Colicin V production protein</fullName>
    </submittedName>
</protein>
<sequence length="167" mass="17483">MNNLDVGLVIGAGVFVVLGMYWGLIRQVLSIVGLIVGVALAGQFGPNVADWLSSFIGDSRVAGIVGFVAVLVLVSSIASIAASLLRIFAGLLFLGWLDHLLGGVLGLIQAILAGAIILIGMITFPTPAWSSAVETSLLAGWIVQVGQFFTLMLPEMFDAAVRRFLGQ</sequence>
<dbReference type="EMBL" id="ADVR01000122">
    <property type="protein sequence ID" value="EFO79171.1"/>
    <property type="molecule type" value="Genomic_DNA"/>
</dbReference>
<comment type="caution">
    <text evidence="6">The sequence shown here is derived from an EMBL/GenBank/DDBJ whole genome shotgun (WGS) entry which is preliminary data.</text>
</comment>
<evidence type="ECO:0000313" key="6">
    <source>
        <dbReference type="EMBL" id="EFO79171.1"/>
    </source>
</evidence>
<reference evidence="6 7" key="1">
    <citation type="journal article" date="2011" name="J. Bacteriol.">
        <title>Draft genome sequence of the anoxygenic filamentous phototrophic bacterium Oscillochloris trichoides subsp. DG-6.</title>
        <authorList>
            <person name="Kuznetsov B.B."/>
            <person name="Ivanovsky R.N."/>
            <person name="Keppen O.I."/>
            <person name="Sukhacheva M.V."/>
            <person name="Bumazhkin B.K."/>
            <person name="Patutina E.O."/>
            <person name="Beletsky A.V."/>
            <person name="Mardanov A.V."/>
            <person name="Baslerov R.V."/>
            <person name="Panteleeva A.N."/>
            <person name="Kolganova T.V."/>
            <person name="Ravin N.V."/>
            <person name="Skryabin K.G."/>
        </authorList>
    </citation>
    <scope>NUCLEOTIDE SEQUENCE [LARGE SCALE GENOMIC DNA]</scope>
    <source>
        <strain evidence="6 7">DG-6</strain>
    </source>
</reference>
<feature type="transmembrane region" description="Helical" evidence="5">
    <location>
        <begin position="31"/>
        <end position="49"/>
    </location>
</feature>
<proteinExistence type="predicted"/>
<dbReference type="HOGENOM" id="CLU_092720_4_4_0"/>
<evidence type="ECO:0000256" key="3">
    <source>
        <dbReference type="ARBA" id="ARBA00022989"/>
    </source>
</evidence>
<keyword evidence="3 5" id="KW-1133">Transmembrane helix</keyword>
<dbReference type="eggNOG" id="COG1286">
    <property type="taxonomic scope" value="Bacteria"/>
</dbReference>
<keyword evidence="7" id="KW-1185">Reference proteome</keyword>
<evidence type="ECO:0000256" key="4">
    <source>
        <dbReference type="ARBA" id="ARBA00023136"/>
    </source>
</evidence>
<dbReference type="AlphaFoldDB" id="E1II53"/>
<name>E1II53_9CHLR</name>
<keyword evidence="4 5" id="KW-0472">Membrane</keyword>
<feature type="transmembrane region" description="Helical" evidence="5">
    <location>
        <begin position="100"/>
        <end position="124"/>
    </location>
</feature>
<dbReference type="InterPro" id="IPR003825">
    <property type="entry name" value="Colicin-V_CvpA"/>
</dbReference>
<dbReference type="PANTHER" id="PTHR37306">
    <property type="entry name" value="COLICIN V PRODUCTION PROTEIN"/>
    <property type="match status" value="1"/>
</dbReference>
<evidence type="ECO:0000256" key="5">
    <source>
        <dbReference type="SAM" id="Phobius"/>
    </source>
</evidence>
<evidence type="ECO:0000256" key="2">
    <source>
        <dbReference type="ARBA" id="ARBA00022692"/>
    </source>
</evidence>
<comment type="subcellular location">
    <subcellularLocation>
        <location evidence="1">Membrane</location>
        <topology evidence="1">Multi-pass membrane protein</topology>
    </subcellularLocation>
</comment>
<keyword evidence="2 5" id="KW-0812">Transmembrane</keyword>
<dbReference type="PANTHER" id="PTHR37306:SF1">
    <property type="entry name" value="COLICIN V PRODUCTION PROTEIN"/>
    <property type="match status" value="1"/>
</dbReference>
<feature type="transmembrane region" description="Helical" evidence="5">
    <location>
        <begin position="136"/>
        <end position="153"/>
    </location>
</feature>
<organism evidence="6 7">
    <name type="scientific">Oscillochloris trichoides DG-6</name>
    <dbReference type="NCBI Taxonomy" id="765420"/>
    <lineage>
        <taxon>Bacteria</taxon>
        <taxon>Bacillati</taxon>
        <taxon>Chloroflexota</taxon>
        <taxon>Chloroflexia</taxon>
        <taxon>Chloroflexales</taxon>
        <taxon>Chloroflexineae</taxon>
        <taxon>Oscillochloridaceae</taxon>
        <taxon>Oscillochloris</taxon>
    </lineage>
</organism>
<dbReference type="GO" id="GO:0016020">
    <property type="term" value="C:membrane"/>
    <property type="evidence" value="ECO:0007669"/>
    <property type="project" value="UniProtKB-SubCell"/>
</dbReference>
<accession>E1II53</accession>
<feature type="transmembrane region" description="Helical" evidence="5">
    <location>
        <begin position="61"/>
        <end position="88"/>
    </location>
</feature>